<name>A0A438JHV3_VITVI</name>
<dbReference type="EMBL" id="QGNW01000041">
    <property type="protein sequence ID" value="RVX08536.1"/>
    <property type="molecule type" value="Genomic_DNA"/>
</dbReference>
<dbReference type="Proteomes" id="UP000288805">
    <property type="component" value="Unassembled WGS sequence"/>
</dbReference>
<reference evidence="1 2" key="1">
    <citation type="journal article" date="2018" name="PLoS Genet.">
        <title>Population sequencing reveals clonal diversity and ancestral inbreeding in the grapevine cultivar Chardonnay.</title>
        <authorList>
            <person name="Roach M.J."/>
            <person name="Johnson D.L."/>
            <person name="Bohlmann J."/>
            <person name="van Vuuren H.J."/>
            <person name="Jones S.J."/>
            <person name="Pretorius I.S."/>
            <person name="Schmidt S.A."/>
            <person name="Borneman A.R."/>
        </authorList>
    </citation>
    <scope>NUCLEOTIDE SEQUENCE [LARGE SCALE GENOMIC DNA]</scope>
    <source>
        <strain evidence="2">cv. Chardonnay</strain>
        <tissue evidence="1">Leaf</tissue>
    </source>
</reference>
<dbReference type="AlphaFoldDB" id="A0A438JHV3"/>
<comment type="caution">
    <text evidence="1">The sequence shown here is derived from an EMBL/GenBank/DDBJ whole genome shotgun (WGS) entry which is preliminary data.</text>
</comment>
<gene>
    <name evidence="1" type="ORF">CK203_014235</name>
</gene>
<evidence type="ECO:0000313" key="1">
    <source>
        <dbReference type="EMBL" id="RVX08536.1"/>
    </source>
</evidence>
<proteinExistence type="predicted"/>
<accession>A0A438JHV3</accession>
<protein>
    <submittedName>
        <fullName evidence="1">Uncharacterized protein</fullName>
    </submittedName>
</protein>
<dbReference type="PANTHER" id="PTHR31656">
    <property type="entry name" value="ROOT CAP DOMAIN-CONTAINING PROTEIN"/>
    <property type="match status" value="1"/>
</dbReference>
<sequence>MDRLSISFISLINCFESSFLPLEGKKNEGIKHSIHGDPSAIMCLIGGDGNTGRYWQTPPGANPTRPVKPQRVTCYNHGSKCFLKYVTCPAQCPQVQPKDGKSKGCFLDCYSPKCEAVCRGRKPNCNGVGAACFDPRFIGGDGIVFYFHGKGK</sequence>
<organism evidence="1 2">
    <name type="scientific">Vitis vinifera</name>
    <name type="common">Grape</name>
    <dbReference type="NCBI Taxonomy" id="29760"/>
    <lineage>
        <taxon>Eukaryota</taxon>
        <taxon>Viridiplantae</taxon>
        <taxon>Streptophyta</taxon>
        <taxon>Embryophyta</taxon>
        <taxon>Tracheophyta</taxon>
        <taxon>Spermatophyta</taxon>
        <taxon>Magnoliopsida</taxon>
        <taxon>eudicotyledons</taxon>
        <taxon>Gunneridae</taxon>
        <taxon>Pentapetalae</taxon>
        <taxon>rosids</taxon>
        <taxon>Vitales</taxon>
        <taxon>Vitaceae</taxon>
        <taxon>Viteae</taxon>
        <taxon>Vitis</taxon>
    </lineage>
</organism>
<evidence type="ECO:0000313" key="2">
    <source>
        <dbReference type="Proteomes" id="UP000288805"/>
    </source>
</evidence>